<dbReference type="Proteomes" id="UP000680045">
    <property type="component" value="Unassembled WGS sequence"/>
</dbReference>
<proteinExistence type="predicted"/>
<sequence>MVQPPPSQGKPRSFRNLKAIKVLMKEENQREPVREKGKSAKGKKDRKMVQPPPSQGKPRSFRNLKAIKVHMKEENQREPLRGKRQGRQRKKRIERWYSLHRVRANPGTLGT</sequence>
<evidence type="ECO:0000256" key="1">
    <source>
        <dbReference type="SAM" id="MobiDB-lite"/>
    </source>
</evidence>
<evidence type="ECO:0000313" key="3">
    <source>
        <dbReference type="Proteomes" id="UP000680045"/>
    </source>
</evidence>
<feature type="compositionally biased region" description="Basic and acidic residues" evidence="1">
    <location>
        <begin position="70"/>
        <end position="81"/>
    </location>
</feature>
<feature type="compositionally biased region" description="Basic residues" evidence="1">
    <location>
        <begin position="59"/>
        <end position="69"/>
    </location>
</feature>
<comment type="caution">
    <text evidence="2">The sequence shown here is derived from an EMBL/GenBank/DDBJ whole genome shotgun (WGS) entry which is preliminary data.</text>
</comment>
<gene>
    <name evidence="2" type="ORF">KEH51_09055</name>
</gene>
<feature type="compositionally biased region" description="Basic and acidic residues" evidence="1">
    <location>
        <begin position="23"/>
        <end position="38"/>
    </location>
</feature>
<reference evidence="2" key="1">
    <citation type="submission" date="2021-04" db="EMBL/GenBank/DDBJ databases">
        <title>Whole genome sequencing of Enterococci isolates from hospitalized patients.</title>
        <authorList>
            <person name="Ogoti B.M."/>
            <person name="Onyambu F.G."/>
        </authorList>
    </citation>
    <scope>NUCLEOTIDE SEQUENCE</scope>
    <source>
        <strain evidence="2">242</strain>
    </source>
</reference>
<name>A0A941J6I5_9BACI</name>
<organism evidence="2 3">
    <name type="scientific">Peribacillus frigoritolerans</name>
    <dbReference type="NCBI Taxonomy" id="450367"/>
    <lineage>
        <taxon>Bacteria</taxon>
        <taxon>Bacillati</taxon>
        <taxon>Bacillota</taxon>
        <taxon>Bacilli</taxon>
        <taxon>Bacillales</taxon>
        <taxon>Bacillaceae</taxon>
        <taxon>Peribacillus</taxon>
    </lineage>
</organism>
<accession>A0A941J6I5</accession>
<feature type="compositionally biased region" description="Basic residues" evidence="1">
    <location>
        <begin position="82"/>
        <end position="94"/>
    </location>
</feature>
<dbReference type="EMBL" id="JAGTPW010000012">
    <property type="protein sequence ID" value="MBR8644610.1"/>
    <property type="molecule type" value="Genomic_DNA"/>
</dbReference>
<evidence type="ECO:0000313" key="2">
    <source>
        <dbReference type="EMBL" id="MBR8644610.1"/>
    </source>
</evidence>
<feature type="region of interest" description="Disordered" evidence="1">
    <location>
        <begin position="23"/>
        <end position="94"/>
    </location>
</feature>
<protein>
    <submittedName>
        <fullName evidence="2">Uncharacterized protein</fullName>
    </submittedName>
</protein>
<dbReference type="AlphaFoldDB" id="A0A941J6I5"/>